<organism evidence="6 9">
    <name type="scientific">Brevibacterium casei</name>
    <dbReference type="NCBI Taxonomy" id="33889"/>
    <lineage>
        <taxon>Bacteria</taxon>
        <taxon>Bacillati</taxon>
        <taxon>Actinomycetota</taxon>
        <taxon>Actinomycetes</taxon>
        <taxon>Micrococcales</taxon>
        <taxon>Brevibacteriaceae</taxon>
        <taxon>Brevibacterium</taxon>
    </lineage>
</organism>
<dbReference type="EMBL" id="CP065682">
    <property type="protein sequence ID" value="QPS32753.1"/>
    <property type="molecule type" value="Genomic_DNA"/>
</dbReference>
<dbReference type="STRING" id="33889.AVW13_14545"/>
<keyword evidence="3" id="KW-0676">Redox-active center</keyword>
<evidence type="ECO:0000313" key="10">
    <source>
        <dbReference type="Proteomes" id="UP000594979"/>
    </source>
</evidence>
<dbReference type="InterPro" id="IPR013766">
    <property type="entry name" value="Thioredoxin_domain"/>
</dbReference>
<protein>
    <submittedName>
        <fullName evidence="5">Alkyl hydroperoxide reductase</fullName>
    </submittedName>
    <submittedName>
        <fullName evidence="6">Peroxiredoxin</fullName>
    </submittedName>
    <submittedName>
        <fullName evidence="7">Redoxin domain-containing protein</fullName>
    </submittedName>
</protein>
<dbReference type="Proteomes" id="UP000076612">
    <property type="component" value="Unassembled WGS sequence"/>
</dbReference>
<dbReference type="Pfam" id="PF00578">
    <property type="entry name" value="AhpC-TSA"/>
    <property type="match status" value="1"/>
</dbReference>
<dbReference type="AlphaFoldDB" id="A0A165DM00"/>
<dbReference type="InterPro" id="IPR050455">
    <property type="entry name" value="Tpx_Peroxidase_subfamily"/>
</dbReference>
<evidence type="ECO:0000256" key="1">
    <source>
        <dbReference type="ARBA" id="ARBA00022559"/>
    </source>
</evidence>
<keyword evidence="2" id="KW-0049">Antioxidant</keyword>
<feature type="domain" description="Thioredoxin" evidence="4">
    <location>
        <begin position="3"/>
        <end position="155"/>
    </location>
</feature>
<accession>A0A165DM00</accession>
<evidence type="ECO:0000313" key="8">
    <source>
        <dbReference type="Proteomes" id="UP000076612"/>
    </source>
</evidence>
<dbReference type="EMBL" id="LQQR01000029">
    <property type="protein sequence ID" value="KZE16140.1"/>
    <property type="molecule type" value="Genomic_DNA"/>
</dbReference>
<reference evidence="8" key="1">
    <citation type="submission" date="2016-01" db="EMBL/GenBank/DDBJ databases">
        <title>Draft genome of Chromobacterium sp. F49.</title>
        <authorList>
            <person name="Hong K.W."/>
        </authorList>
    </citation>
    <scope>NUCLEOTIDE SEQUENCE [LARGE SCALE GENOMIC DNA]</scope>
    <source>
        <strain evidence="8">M40</strain>
    </source>
</reference>
<gene>
    <name evidence="5" type="ORF">AVW13_14545</name>
    <name evidence="6" type="ORF">B8X04_16480</name>
    <name evidence="7" type="ORF">I6G59_12225</name>
</gene>
<dbReference type="PROSITE" id="PS51352">
    <property type="entry name" value="THIOREDOXIN_2"/>
    <property type="match status" value="1"/>
</dbReference>
<evidence type="ECO:0000313" key="6">
    <source>
        <dbReference type="EMBL" id="PAK93004.1"/>
    </source>
</evidence>
<reference evidence="5" key="2">
    <citation type="submission" date="2016-01" db="EMBL/GenBank/DDBJ databases">
        <authorList>
            <person name="Hong K.W."/>
        </authorList>
    </citation>
    <scope>NUCLEOTIDE SEQUENCE</scope>
    <source>
        <strain evidence="5">M40</strain>
    </source>
</reference>
<name>A0A165DM00_9MICO</name>
<evidence type="ECO:0000313" key="5">
    <source>
        <dbReference type="EMBL" id="KZE16140.1"/>
    </source>
</evidence>
<dbReference type="Gene3D" id="3.40.30.10">
    <property type="entry name" value="Glutaredoxin"/>
    <property type="match status" value="1"/>
</dbReference>
<reference evidence="6 9" key="3">
    <citation type="submission" date="2017-04" db="EMBL/GenBank/DDBJ databases">
        <title>Kefir bacterial isolates.</title>
        <authorList>
            <person name="Kim Y."/>
            <person name="Blasche S."/>
            <person name="Patil K.R."/>
        </authorList>
    </citation>
    <scope>NUCLEOTIDE SEQUENCE [LARGE SCALE GENOMIC DNA]</scope>
    <source>
        <strain evidence="6 9">OG2</strain>
    </source>
</reference>
<dbReference type="PANTHER" id="PTHR43110:SF1">
    <property type="entry name" value="THIOL PEROXIDASE"/>
    <property type="match status" value="1"/>
</dbReference>
<dbReference type="PANTHER" id="PTHR43110">
    <property type="entry name" value="THIOL PEROXIDASE"/>
    <property type="match status" value="1"/>
</dbReference>
<dbReference type="KEGG" id="bcau:I6G59_12225"/>
<evidence type="ECO:0000313" key="7">
    <source>
        <dbReference type="EMBL" id="QPS32753.1"/>
    </source>
</evidence>
<dbReference type="InterPro" id="IPR036249">
    <property type="entry name" value="Thioredoxin-like_sf"/>
</dbReference>
<evidence type="ECO:0000256" key="3">
    <source>
        <dbReference type="ARBA" id="ARBA00023284"/>
    </source>
</evidence>
<dbReference type="Proteomes" id="UP000216867">
    <property type="component" value="Unassembled WGS sequence"/>
</dbReference>
<reference evidence="7 10" key="4">
    <citation type="submission" date="2020-12" db="EMBL/GenBank/DDBJ databases">
        <title>FDA dAtabase for Regulatory Grade micrObial Sequences (FDA-ARGOS): Supporting development and validation of Infectious Disease Dx tests.</title>
        <authorList>
            <person name="Sproer C."/>
            <person name="Gronow S."/>
            <person name="Severitt S."/>
            <person name="Schroder I."/>
            <person name="Tallon L."/>
            <person name="Sadzewicz L."/>
            <person name="Zhao X."/>
            <person name="Boylan J."/>
            <person name="Ott S."/>
            <person name="Bowen H."/>
            <person name="Vavikolanu K."/>
            <person name="Mehta A."/>
            <person name="Aluvathingal J."/>
            <person name="Nadendla S."/>
            <person name="Lowell S."/>
            <person name="Myers T."/>
            <person name="Yan Y."/>
            <person name="Sichtig H."/>
        </authorList>
    </citation>
    <scope>NUCLEOTIDE SEQUENCE [LARGE SCALE GENOMIC DNA]</scope>
    <source>
        <strain evidence="7 10">FDAARGOS_902</strain>
    </source>
</reference>
<proteinExistence type="predicted"/>
<evidence type="ECO:0000256" key="2">
    <source>
        <dbReference type="ARBA" id="ARBA00022862"/>
    </source>
</evidence>
<dbReference type="InterPro" id="IPR000866">
    <property type="entry name" value="AhpC/TSA"/>
</dbReference>
<dbReference type="RefSeq" id="WP_063250480.1">
    <property type="nucleotide sequence ID" value="NZ_CBDRLP010000014.1"/>
</dbReference>
<keyword evidence="1" id="KW-0560">Oxidoreductase</keyword>
<evidence type="ECO:0000313" key="9">
    <source>
        <dbReference type="Proteomes" id="UP000216867"/>
    </source>
</evidence>
<dbReference type="SUPFAM" id="SSF52833">
    <property type="entry name" value="Thioredoxin-like"/>
    <property type="match status" value="1"/>
</dbReference>
<sequence>MILGPGDAAPDFSLSDQFGRDLHLAEAARRGPVILAFLPYAFSPVCGDEIRALQEVQDEADAAGDLLNVIAVTADSKYTLAAWGDERGVSLPIGSDFWPHGEVARAYGVFDEEHGVAERGVFVITGDGTIVSGRQVARTETRDFAIEARIAAADA</sequence>
<keyword evidence="1" id="KW-0575">Peroxidase</keyword>
<evidence type="ECO:0000259" key="4">
    <source>
        <dbReference type="PROSITE" id="PS51352"/>
    </source>
</evidence>
<dbReference type="Proteomes" id="UP000594979">
    <property type="component" value="Chromosome"/>
</dbReference>
<dbReference type="EMBL" id="NCWY01000022">
    <property type="protein sequence ID" value="PAK93004.1"/>
    <property type="molecule type" value="Genomic_DNA"/>
</dbReference>
<dbReference type="GO" id="GO:0004601">
    <property type="term" value="F:peroxidase activity"/>
    <property type="evidence" value="ECO:0007669"/>
    <property type="project" value="UniProtKB-KW"/>
</dbReference>